<keyword evidence="2 5" id="KW-0378">Hydrolase</keyword>
<accession>A0A090RSG5</accession>
<dbReference type="Proteomes" id="UP000029228">
    <property type="component" value="Unassembled WGS sequence"/>
</dbReference>
<dbReference type="AlphaFoldDB" id="A0A090RSG5"/>
<dbReference type="InterPro" id="IPR029055">
    <property type="entry name" value="Ntn_hydrolases_N"/>
</dbReference>
<gene>
    <name evidence="5" type="ORF">JCM19235_6913</name>
</gene>
<feature type="chain" id="PRO_5001864408" evidence="3">
    <location>
        <begin position="28"/>
        <end position="357"/>
    </location>
</feature>
<keyword evidence="6" id="KW-1185">Reference proteome</keyword>
<dbReference type="InterPro" id="IPR052193">
    <property type="entry name" value="Peptidase_C59"/>
</dbReference>
<evidence type="ECO:0000313" key="6">
    <source>
        <dbReference type="Proteomes" id="UP000029228"/>
    </source>
</evidence>
<dbReference type="GO" id="GO:0045302">
    <property type="term" value="F:choloylglycine hydrolase activity"/>
    <property type="evidence" value="ECO:0007669"/>
    <property type="project" value="UniProtKB-EC"/>
</dbReference>
<organism evidence="5 6">
    <name type="scientific">Vibrio maritimus</name>
    <dbReference type="NCBI Taxonomy" id="990268"/>
    <lineage>
        <taxon>Bacteria</taxon>
        <taxon>Pseudomonadati</taxon>
        <taxon>Pseudomonadota</taxon>
        <taxon>Gammaproteobacteria</taxon>
        <taxon>Vibrionales</taxon>
        <taxon>Vibrionaceae</taxon>
        <taxon>Vibrio</taxon>
    </lineage>
</organism>
<evidence type="ECO:0000256" key="1">
    <source>
        <dbReference type="ARBA" id="ARBA00006625"/>
    </source>
</evidence>
<dbReference type="EC" id="3.5.1.24" evidence="5"/>
<reference evidence="5 6" key="1">
    <citation type="submission" date="2014-09" db="EMBL/GenBank/DDBJ databases">
        <title>Vibrio maritimus JCM 19235. (C45) whole genome shotgun sequence.</title>
        <authorList>
            <person name="Sawabe T."/>
            <person name="Meirelles P."/>
            <person name="Nakanishi M."/>
            <person name="Sayaka M."/>
            <person name="Hattori M."/>
            <person name="Ohkuma M."/>
        </authorList>
    </citation>
    <scope>NUCLEOTIDE SEQUENCE [LARGE SCALE GENOMIC DNA]</scope>
    <source>
        <strain evidence="6">JCM19235</strain>
    </source>
</reference>
<dbReference type="PANTHER" id="PTHR35527">
    <property type="entry name" value="CHOLOYLGLYCINE HYDROLASE"/>
    <property type="match status" value="1"/>
</dbReference>
<dbReference type="PANTHER" id="PTHR35527:SF2">
    <property type="entry name" value="HYDROLASE"/>
    <property type="match status" value="1"/>
</dbReference>
<evidence type="ECO:0000259" key="4">
    <source>
        <dbReference type="Pfam" id="PF02275"/>
    </source>
</evidence>
<dbReference type="EMBL" id="BBMR01000002">
    <property type="protein sequence ID" value="GAL18360.1"/>
    <property type="molecule type" value="Genomic_DNA"/>
</dbReference>
<sequence length="357" mass="39409">MKKNLNTLAIAIAATASIASISTSTHACSRIIQNTGDLHGISIARSYDWGGSELQSIAHVQVTDTQRETKPVPEYKNAKSWTVKHNTVSFEEVKTFHNTTGEAINTEGLSASMLYMHDSVEFIKDIKDDGTPAVHLSDIVPYIVENYATVDEAMRAFEQGEFQIAYKTGIAGHQHGFHVSIQDKSGDIALLQLNKGGEMVVHRGDVTTDLRVMANSPLQQDHRAYTATFDMNDAENLPGSISSRDRNVRGIYVTSNTDWTPQANADWIDVRGKMKAVFDFGNKVPQDVIDPTNNESYATWETFVYSLETGGITYYNEGYAGQISFNIDDIAGMKQESCADIYQQGRKGGQIVWGSCQ</sequence>
<evidence type="ECO:0000313" key="5">
    <source>
        <dbReference type="EMBL" id="GAL18360.1"/>
    </source>
</evidence>
<dbReference type="OrthoDB" id="1265391at2"/>
<protein>
    <submittedName>
        <fullName evidence="5">Choloylglycine hydrolase</fullName>
        <ecNumber evidence="5">3.5.1.24</ecNumber>
    </submittedName>
</protein>
<evidence type="ECO:0000256" key="3">
    <source>
        <dbReference type="SAM" id="SignalP"/>
    </source>
</evidence>
<comment type="similarity">
    <text evidence="1">Belongs to the peptidase C59 family.</text>
</comment>
<keyword evidence="3" id="KW-0732">Signal</keyword>
<dbReference type="Pfam" id="PF02275">
    <property type="entry name" value="CBAH"/>
    <property type="match status" value="1"/>
</dbReference>
<dbReference type="InterPro" id="IPR029132">
    <property type="entry name" value="CBAH/NAAA_C"/>
</dbReference>
<feature type="domain" description="Choloylglycine hydrolase/NAAA C-terminal" evidence="4">
    <location>
        <begin position="28"/>
        <end position="266"/>
    </location>
</feature>
<dbReference type="Gene3D" id="3.60.60.10">
    <property type="entry name" value="Penicillin V Acylase, Chain A"/>
    <property type="match status" value="1"/>
</dbReference>
<comment type="caution">
    <text evidence="5">The sequence shown here is derived from an EMBL/GenBank/DDBJ whole genome shotgun (WGS) entry which is preliminary data.</text>
</comment>
<dbReference type="SUPFAM" id="SSF56235">
    <property type="entry name" value="N-terminal nucleophile aminohydrolases (Ntn hydrolases)"/>
    <property type="match status" value="1"/>
</dbReference>
<proteinExistence type="inferred from homology"/>
<name>A0A090RSG5_9VIBR</name>
<feature type="signal peptide" evidence="3">
    <location>
        <begin position="1"/>
        <end position="27"/>
    </location>
</feature>
<evidence type="ECO:0000256" key="2">
    <source>
        <dbReference type="ARBA" id="ARBA00022801"/>
    </source>
</evidence>
<dbReference type="STRING" id="990268.JCM19235_6913"/>